<evidence type="ECO:0000313" key="2">
    <source>
        <dbReference type="EMBL" id="STY18979.1"/>
    </source>
</evidence>
<dbReference type="RefSeq" id="WP_058474506.1">
    <property type="nucleotide sequence ID" value="NZ_CAAAIL010000001.1"/>
</dbReference>
<gene>
    <name evidence="1" type="ORF">Lqua_2355</name>
    <name evidence="2" type="ORF">NCTC12376_02805</name>
</gene>
<dbReference type="AlphaFoldDB" id="A0A378KXT3"/>
<protein>
    <submittedName>
        <fullName evidence="2">Uncharacterized protein</fullName>
    </submittedName>
</protein>
<evidence type="ECO:0000313" key="3">
    <source>
        <dbReference type="Proteomes" id="UP000054639"/>
    </source>
</evidence>
<sequence>MSANNEMMIKEQWQIISDSLLKISQLAEHNNQIMITLMLNIISTIGALTENTSQGASVALYSELEAFAKSKNPKNEEHSANQPFKSTNIADDDFYSAMNYIGQNLVGTLFKSINELPAPLRTHEMLLSGIEGMLGNVLHQKFSTNAHEKLNDFYKHIRMHLNELGHRQIETV</sequence>
<proteinExistence type="predicted"/>
<dbReference type="Proteomes" id="UP000054639">
    <property type="component" value="Unassembled WGS sequence"/>
</dbReference>
<evidence type="ECO:0000313" key="4">
    <source>
        <dbReference type="Proteomes" id="UP000254230"/>
    </source>
</evidence>
<name>A0A378KXT3_9GAMM</name>
<evidence type="ECO:0000313" key="1">
    <source>
        <dbReference type="EMBL" id="KTD46252.1"/>
    </source>
</evidence>
<reference evidence="1 3" key="1">
    <citation type="submission" date="2015-11" db="EMBL/GenBank/DDBJ databases">
        <title>Genomic analysis of 38 Legionella species identifies large and diverse effector repertoires.</title>
        <authorList>
            <person name="Burstein D."/>
            <person name="Amaro F."/>
            <person name="Zusman T."/>
            <person name="Lifshitz Z."/>
            <person name="Cohen O."/>
            <person name="Gilbert J.A."/>
            <person name="Pupko T."/>
            <person name="Shuman H.A."/>
            <person name="Segal G."/>
        </authorList>
    </citation>
    <scope>NUCLEOTIDE SEQUENCE [LARGE SCALE GENOMIC DNA]</scope>
    <source>
        <strain evidence="1 3">ATCC 49507</strain>
    </source>
</reference>
<dbReference type="Proteomes" id="UP000254230">
    <property type="component" value="Unassembled WGS sequence"/>
</dbReference>
<reference evidence="2 4" key="2">
    <citation type="submission" date="2018-06" db="EMBL/GenBank/DDBJ databases">
        <authorList>
            <consortium name="Pathogen Informatics"/>
            <person name="Doyle S."/>
        </authorList>
    </citation>
    <scope>NUCLEOTIDE SEQUENCE [LARGE SCALE GENOMIC DNA]</scope>
    <source>
        <strain evidence="2 4">NCTC12376</strain>
    </source>
</reference>
<keyword evidence="3" id="KW-1185">Reference proteome</keyword>
<dbReference type="EMBL" id="UGOW01000001">
    <property type="protein sequence ID" value="STY18979.1"/>
    <property type="molecule type" value="Genomic_DNA"/>
</dbReference>
<dbReference type="EMBL" id="LNYR01000034">
    <property type="protein sequence ID" value="KTD46252.1"/>
    <property type="molecule type" value="Genomic_DNA"/>
</dbReference>
<organism evidence="2 4">
    <name type="scientific">Legionella quateirensis</name>
    <dbReference type="NCBI Taxonomy" id="45072"/>
    <lineage>
        <taxon>Bacteria</taxon>
        <taxon>Pseudomonadati</taxon>
        <taxon>Pseudomonadota</taxon>
        <taxon>Gammaproteobacteria</taxon>
        <taxon>Legionellales</taxon>
        <taxon>Legionellaceae</taxon>
        <taxon>Legionella</taxon>
    </lineage>
</organism>
<accession>A0A378KXT3</accession>